<evidence type="ECO:0000259" key="5">
    <source>
        <dbReference type="Pfam" id="PF04542"/>
    </source>
</evidence>
<dbReference type="Pfam" id="PF04542">
    <property type="entry name" value="Sigma70_r2"/>
    <property type="match status" value="1"/>
</dbReference>
<protein>
    <submittedName>
        <fullName evidence="7">Sigma-70 family RNA polymerase sigma factor</fullName>
    </submittedName>
</protein>
<dbReference type="Gene3D" id="1.10.10.10">
    <property type="entry name" value="Winged helix-like DNA-binding domain superfamily/Winged helix DNA-binding domain"/>
    <property type="match status" value="1"/>
</dbReference>
<keyword evidence="8" id="KW-1185">Reference proteome</keyword>
<dbReference type="InterPro" id="IPR007627">
    <property type="entry name" value="RNA_pol_sigma70_r2"/>
</dbReference>
<dbReference type="NCBIfam" id="TIGR02937">
    <property type="entry name" value="sigma70-ECF"/>
    <property type="match status" value="1"/>
</dbReference>
<dbReference type="PANTHER" id="PTHR43133:SF63">
    <property type="entry name" value="RNA POLYMERASE SIGMA FACTOR FECI-RELATED"/>
    <property type="match status" value="1"/>
</dbReference>
<evidence type="ECO:0000256" key="4">
    <source>
        <dbReference type="ARBA" id="ARBA00023163"/>
    </source>
</evidence>
<feature type="domain" description="RNA polymerase sigma factor 70 region 4 type 2" evidence="6">
    <location>
        <begin position="111"/>
        <end position="161"/>
    </location>
</feature>
<dbReference type="SUPFAM" id="SSF88659">
    <property type="entry name" value="Sigma3 and sigma4 domains of RNA polymerase sigma factors"/>
    <property type="match status" value="1"/>
</dbReference>
<dbReference type="NCBIfam" id="NF009180">
    <property type="entry name" value="PRK12528.1"/>
    <property type="match status" value="1"/>
</dbReference>
<dbReference type="Proteomes" id="UP001617669">
    <property type="component" value="Unassembled WGS sequence"/>
</dbReference>
<keyword evidence="4" id="KW-0804">Transcription</keyword>
<evidence type="ECO:0000256" key="2">
    <source>
        <dbReference type="ARBA" id="ARBA00023015"/>
    </source>
</evidence>
<dbReference type="InterPro" id="IPR014284">
    <property type="entry name" value="RNA_pol_sigma-70_dom"/>
</dbReference>
<dbReference type="InterPro" id="IPR036388">
    <property type="entry name" value="WH-like_DNA-bd_sf"/>
</dbReference>
<keyword evidence="2" id="KW-0805">Transcription regulation</keyword>
<dbReference type="SUPFAM" id="SSF88946">
    <property type="entry name" value="Sigma2 domain of RNA polymerase sigma factors"/>
    <property type="match status" value="1"/>
</dbReference>
<comment type="similarity">
    <text evidence="1">Belongs to the sigma-70 factor family. ECF subfamily.</text>
</comment>
<evidence type="ECO:0000313" key="7">
    <source>
        <dbReference type="EMBL" id="MFJ5447063.1"/>
    </source>
</evidence>
<organism evidence="7 8">
    <name type="scientific">Methylobacillus methanolivorans</name>
    <dbReference type="NCBI Taxonomy" id="1848927"/>
    <lineage>
        <taxon>Bacteria</taxon>
        <taxon>Pseudomonadati</taxon>
        <taxon>Pseudomonadota</taxon>
        <taxon>Betaproteobacteria</taxon>
        <taxon>Nitrosomonadales</taxon>
        <taxon>Methylophilaceae</taxon>
        <taxon>Methylobacillus</taxon>
    </lineage>
</organism>
<evidence type="ECO:0000313" key="8">
    <source>
        <dbReference type="Proteomes" id="UP001617669"/>
    </source>
</evidence>
<dbReference type="EMBL" id="JBIWXY010000003">
    <property type="protein sequence ID" value="MFJ5447063.1"/>
    <property type="molecule type" value="Genomic_DNA"/>
</dbReference>
<dbReference type="InterPro" id="IPR013325">
    <property type="entry name" value="RNA_pol_sigma_r2"/>
</dbReference>
<evidence type="ECO:0000256" key="1">
    <source>
        <dbReference type="ARBA" id="ARBA00010641"/>
    </source>
</evidence>
<reference evidence="7 8" key="1">
    <citation type="submission" date="2024-11" db="EMBL/GenBank/DDBJ databases">
        <authorList>
            <person name="Kaparullina E.N."/>
            <person name="Delegan Y.A."/>
            <person name="Doronina N.V."/>
        </authorList>
    </citation>
    <scope>NUCLEOTIDE SEQUENCE [LARGE SCALE GENOMIC DNA]</scope>
    <source>
        <strain evidence="7 8">7sh_L</strain>
    </source>
</reference>
<comment type="caution">
    <text evidence="7">The sequence shown here is derived from an EMBL/GenBank/DDBJ whole genome shotgun (WGS) entry which is preliminary data.</text>
</comment>
<keyword evidence="3" id="KW-0731">Sigma factor</keyword>
<dbReference type="InterPro" id="IPR013324">
    <property type="entry name" value="RNA_pol_sigma_r3/r4-like"/>
</dbReference>
<dbReference type="RefSeq" id="WP_400883516.1">
    <property type="nucleotide sequence ID" value="NZ_JBIWXY010000003.1"/>
</dbReference>
<gene>
    <name evidence="7" type="ORF">ACIKP9_12550</name>
</gene>
<dbReference type="InterPro" id="IPR039425">
    <property type="entry name" value="RNA_pol_sigma-70-like"/>
</dbReference>
<evidence type="ECO:0000256" key="3">
    <source>
        <dbReference type="ARBA" id="ARBA00023082"/>
    </source>
</evidence>
<dbReference type="PANTHER" id="PTHR43133">
    <property type="entry name" value="RNA POLYMERASE ECF-TYPE SIGMA FACTO"/>
    <property type="match status" value="1"/>
</dbReference>
<evidence type="ECO:0000259" key="6">
    <source>
        <dbReference type="Pfam" id="PF08281"/>
    </source>
</evidence>
<name>A0ABW8GQA1_9PROT</name>
<dbReference type="Gene3D" id="1.10.1740.10">
    <property type="match status" value="1"/>
</dbReference>
<accession>A0ABW8GQA1</accession>
<dbReference type="InterPro" id="IPR013249">
    <property type="entry name" value="RNA_pol_sigma70_r4_t2"/>
</dbReference>
<proteinExistence type="inferred from homology"/>
<feature type="domain" description="RNA polymerase sigma-70 region 2" evidence="5">
    <location>
        <begin position="12"/>
        <end position="80"/>
    </location>
</feature>
<sequence>MSKFPPSLLQALYLNHHAWLQSWLRKKLGCPDNAADLAQDTFTRILAAEDLRPVSEIVEPRAYLTTIAKRLMADFFRRADLERAYLEALSQLPETMRPSAEERLQTIQLLQEMDRLLDGLSTRARAAWLYSRLDGLKHAEIAELLGVSVPRVRQYLARAARQAYLMRYGSEETSANEIRVVRQSARHEPS</sequence>
<dbReference type="Pfam" id="PF08281">
    <property type="entry name" value="Sigma70_r4_2"/>
    <property type="match status" value="1"/>
</dbReference>